<reference evidence="3" key="2">
    <citation type="submission" date="2016-11" db="UniProtKB">
        <authorList>
            <consortium name="WormBaseParasite"/>
        </authorList>
    </citation>
    <scope>IDENTIFICATION</scope>
</reference>
<dbReference type="WBParaSite" id="EN70_10005">
    <property type="protein sequence ID" value="EN70_10005"/>
    <property type="gene ID" value="EN70_10005"/>
</dbReference>
<name>A0A1I7V576_LOALO</name>
<proteinExistence type="predicted"/>
<dbReference type="AlphaFoldDB" id="A0A1I7V576"/>
<sequence>MSKNPDVRYICEVDERLGLIVRLYAIVESSLQKIKAEMLIEQIRAQILPFDRTFGEHPVNNIGNDAQLANLLGTTLTSIERLCSQIHRERKEETPNIAIIIIRERLILCGILGDIVFALLRKNADSYARRVVSQQYTLFSNCDVPQTLVQPSDLRFFVFTRESIRMLLKSFPSLTLFTKSSDDIIWSLHLWQAEMYSKNPYEVPAAGFILVDNLSKLIMDSDTRLDQNVTENLFNSNEMIKEGQFITKEIKREQRRKMLQSKLVAQSNMFEKSEGSTSQCSVYLQTELKQVQTTYVKITELISELLHKEWDEMLIYMKREEEILKLEKECEQQKGLKGKVLNLQQQQRKQLAELRILLRKVLKYQDIVGCELLINIEKLEHKSDIAKFKTDQIYLREAYRHHQRMRRVTLFQTKIKQNLENLQKQMQETIRNSCRVQWTLDTLKPQVERNRRFSQVQRSKGLAESVQGTKPISGQTHWRGGGAKQNFHATANKHSHYDNGFQQQHWRRQSNNGIFWRNNCNGNH</sequence>
<reference evidence="2" key="1">
    <citation type="submission" date="2012-04" db="EMBL/GenBank/DDBJ databases">
        <title>The Genome Sequence of Loa loa.</title>
        <authorList>
            <consortium name="The Broad Institute Genome Sequencing Platform"/>
            <consortium name="Broad Institute Genome Sequencing Center for Infectious Disease"/>
            <person name="Nutman T.B."/>
            <person name="Fink D.L."/>
            <person name="Russ C."/>
            <person name="Young S."/>
            <person name="Zeng Q."/>
            <person name="Gargeya S."/>
            <person name="Alvarado L."/>
            <person name="Berlin A."/>
            <person name="Chapman S.B."/>
            <person name="Chen Z."/>
            <person name="Freedman E."/>
            <person name="Gellesch M."/>
            <person name="Goldberg J."/>
            <person name="Griggs A."/>
            <person name="Gujja S."/>
            <person name="Heilman E.R."/>
            <person name="Heiman D."/>
            <person name="Howarth C."/>
            <person name="Mehta T."/>
            <person name="Neiman D."/>
            <person name="Pearson M."/>
            <person name="Roberts A."/>
            <person name="Saif S."/>
            <person name="Shea T."/>
            <person name="Shenoy N."/>
            <person name="Sisk P."/>
            <person name="Stolte C."/>
            <person name="Sykes S."/>
            <person name="White J."/>
            <person name="Yandava C."/>
            <person name="Haas B."/>
            <person name="Henn M.R."/>
            <person name="Nusbaum C."/>
            <person name="Birren B."/>
        </authorList>
    </citation>
    <scope>NUCLEOTIDE SEQUENCE [LARGE SCALE GENOMIC DNA]</scope>
</reference>
<organism evidence="2 3">
    <name type="scientific">Loa loa</name>
    <name type="common">Eye worm</name>
    <name type="synonym">Filaria loa</name>
    <dbReference type="NCBI Taxonomy" id="7209"/>
    <lineage>
        <taxon>Eukaryota</taxon>
        <taxon>Metazoa</taxon>
        <taxon>Ecdysozoa</taxon>
        <taxon>Nematoda</taxon>
        <taxon>Chromadorea</taxon>
        <taxon>Rhabditida</taxon>
        <taxon>Spirurina</taxon>
        <taxon>Spiruromorpha</taxon>
        <taxon>Filarioidea</taxon>
        <taxon>Onchocercidae</taxon>
        <taxon>Loa</taxon>
    </lineage>
</organism>
<feature type="region of interest" description="Disordered" evidence="1">
    <location>
        <begin position="458"/>
        <end position="480"/>
    </location>
</feature>
<feature type="compositionally biased region" description="Polar residues" evidence="1">
    <location>
        <begin position="466"/>
        <end position="476"/>
    </location>
</feature>
<evidence type="ECO:0000256" key="1">
    <source>
        <dbReference type="SAM" id="MobiDB-lite"/>
    </source>
</evidence>
<evidence type="ECO:0000313" key="2">
    <source>
        <dbReference type="Proteomes" id="UP000095285"/>
    </source>
</evidence>
<accession>A0A1I7V576</accession>
<dbReference type="Proteomes" id="UP000095285">
    <property type="component" value="Unassembled WGS sequence"/>
</dbReference>
<protein>
    <submittedName>
        <fullName evidence="3">Coiled-coil domain-containing protein 93</fullName>
    </submittedName>
</protein>
<evidence type="ECO:0000313" key="3">
    <source>
        <dbReference type="WBParaSite" id="EN70_10005"/>
    </source>
</evidence>
<keyword evidence="2" id="KW-1185">Reference proteome</keyword>